<gene>
    <name evidence="1" type="ORF">SDC9_103921</name>
</gene>
<evidence type="ECO:0000313" key="1">
    <source>
        <dbReference type="EMBL" id="MPM57103.1"/>
    </source>
</evidence>
<protein>
    <submittedName>
        <fullName evidence="1">Uncharacterized protein</fullName>
    </submittedName>
</protein>
<proteinExistence type="predicted"/>
<name>A0A645B1Q9_9ZZZZ</name>
<dbReference type="EMBL" id="VSSQ01016094">
    <property type="protein sequence ID" value="MPM57103.1"/>
    <property type="molecule type" value="Genomic_DNA"/>
</dbReference>
<organism evidence="1">
    <name type="scientific">bioreactor metagenome</name>
    <dbReference type="NCBI Taxonomy" id="1076179"/>
    <lineage>
        <taxon>unclassified sequences</taxon>
        <taxon>metagenomes</taxon>
        <taxon>ecological metagenomes</taxon>
    </lineage>
</organism>
<sequence>MFSEIIPTKIPQKALDDLGIFLCAIPDNIPAIALDIKHGTDVIPPGLIKYLCAPAISPAGILTTGPNNTPPDTMEIILVFTIDPL</sequence>
<reference evidence="1" key="1">
    <citation type="submission" date="2019-08" db="EMBL/GenBank/DDBJ databases">
        <authorList>
            <person name="Kucharzyk K."/>
            <person name="Murdoch R.W."/>
            <person name="Higgins S."/>
            <person name="Loffler F."/>
        </authorList>
    </citation>
    <scope>NUCLEOTIDE SEQUENCE</scope>
</reference>
<comment type="caution">
    <text evidence="1">The sequence shown here is derived from an EMBL/GenBank/DDBJ whole genome shotgun (WGS) entry which is preliminary data.</text>
</comment>
<dbReference type="AlphaFoldDB" id="A0A645B1Q9"/>
<accession>A0A645B1Q9</accession>